<dbReference type="EMBL" id="CP053564">
    <property type="protein sequence ID" value="QJY49309.1"/>
    <property type="molecule type" value="Genomic_DNA"/>
</dbReference>
<keyword evidence="2 10" id="KW-0813">Transport</keyword>
<evidence type="ECO:0000256" key="10">
    <source>
        <dbReference type="HAMAP-Rule" id="MF_00330"/>
    </source>
</evidence>
<dbReference type="GO" id="GO:0015087">
    <property type="term" value="F:cobalt ion transmembrane transporter activity"/>
    <property type="evidence" value="ECO:0007669"/>
    <property type="project" value="UniProtKB-UniRule"/>
</dbReference>
<gene>
    <name evidence="10" type="primary">cbiN</name>
    <name evidence="11" type="ORF">HOP40_29075</name>
</gene>
<keyword evidence="7 10" id="KW-0406">Ion transport</keyword>
<name>A0A6M6JSB6_9PSEU</name>
<evidence type="ECO:0000313" key="12">
    <source>
        <dbReference type="Proteomes" id="UP000505377"/>
    </source>
</evidence>
<keyword evidence="5 10" id="KW-0812">Transmembrane</keyword>
<dbReference type="NCBIfam" id="NF002780">
    <property type="entry name" value="PRK02898.1"/>
    <property type="match status" value="1"/>
</dbReference>
<dbReference type="RefSeq" id="WP_172164760.1">
    <property type="nucleotide sequence ID" value="NZ_CP053564.1"/>
</dbReference>
<keyword evidence="4 10" id="KW-0169">Cobalamin biosynthesis</keyword>
<dbReference type="Pfam" id="PF02553">
    <property type="entry name" value="CbiN"/>
    <property type="match status" value="1"/>
</dbReference>
<evidence type="ECO:0000256" key="9">
    <source>
        <dbReference type="ARBA" id="ARBA00023285"/>
    </source>
</evidence>
<comment type="similarity">
    <text evidence="10">Belongs to the CbiN family.</text>
</comment>
<comment type="subunit">
    <text evidence="10">Forms an energy-coupling factor (ECF) transporter complex composed of an ATP-binding protein (A component, CbiO), a transmembrane protein (T component, CbiQ) and 2 possible substrate-capture proteins (S components, CbiM and CbiN) of unknown stoichimetry.</text>
</comment>
<keyword evidence="9 10" id="KW-0170">Cobalt</keyword>
<dbReference type="Proteomes" id="UP000505377">
    <property type="component" value="Chromosome"/>
</dbReference>
<evidence type="ECO:0000256" key="1">
    <source>
        <dbReference type="ARBA" id="ARBA00022426"/>
    </source>
</evidence>
<dbReference type="GO" id="GO:0005886">
    <property type="term" value="C:plasma membrane"/>
    <property type="evidence" value="ECO:0007669"/>
    <property type="project" value="UniProtKB-SubCell"/>
</dbReference>
<feature type="transmembrane region" description="Helical" evidence="10">
    <location>
        <begin position="7"/>
        <end position="26"/>
    </location>
</feature>
<comment type="subcellular location">
    <subcellularLocation>
        <location evidence="10">Cell membrane</location>
        <topology evidence="10">Multi-pass membrane protein</topology>
    </subcellularLocation>
</comment>
<dbReference type="PANTHER" id="PTHR38662">
    <property type="entry name" value="COBALT TRANSPORT PROTEIN CBIN"/>
    <property type="match status" value="1"/>
</dbReference>
<comment type="function">
    <text evidence="10">Part of the energy-coupling factor (ECF) transporter complex CbiMNOQ involved in cobalt import.</text>
</comment>
<reference evidence="11 12" key="1">
    <citation type="submission" date="2020-05" db="EMBL/GenBank/DDBJ databases">
        <authorList>
            <person name="Mo P."/>
        </authorList>
    </citation>
    <scope>NUCLEOTIDE SEQUENCE [LARGE SCALE GENOMIC DNA]</scope>
    <source>
        <strain evidence="11 12">Gen01</strain>
    </source>
</reference>
<dbReference type="GO" id="GO:0009236">
    <property type="term" value="P:cobalamin biosynthetic process"/>
    <property type="evidence" value="ECO:0007669"/>
    <property type="project" value="UniProtKB-UniRule"/>
</dbReference>
<keyword evidence="8 10" id="KW-0472">Membrane</keyword>
<protein>
    <recommendedName>
        <fullName evidence="10">Cobalt transport protein CbiN</fullName>
    </recommendedName>
    <alternativeName>
        <fullName evidence="10">Energy-coupling factor transporter probable substrate-capture protein CbiN</fullName>
        <shortName evidence="10">ECF transporter S component CbiN</shortName>
    </alternativeName>
</protein>
<evidence type="ECO:0000256" key="4">
    <source>
        <dbReference type="ARBA" id="ARBA00022573"/>
    </source>
</evidence>
<keyword evidence="1 10" id="KW-0171">Cobalt transport</keyword>
<keyword evidence="3 10" id="KW-1003">Cell membrane</keyword>
<accession>A0A6M6JSB6</accession>
<dbReference type="AlphaFoldDB" id="A0A6M6JSB6"/>
<evidence type="ECO:0000256" key="5">
    <source>
        <dbReference type="ARBA" id="ARBA00022692"/>
    </source>
</evidence>
<evidence type="ECO:0000256" key="3">
    <source>
        <dbReference type="ARBA" id="ARBA00022475"/>
    </source>
</evidence>
<evidence type="ECO:0000256" key="7">
    <source>
        <dbReference type="ARBA" id="ARBA00023065"/>
    </source>
</evidence>
<feature type="transmembrane region" description="Helical" evidence="10">
    <location>
        <begin position="65"/>
        <end position="85"/>
    </location>
</feature>
<dbReference type="KEGG" id="pbro:HOP40_29075"/>
<comment type="pathway">
    <text evidence="10">Cofactor biosynthesis; adenosylcobalamin biosynthesis.</text>
</comment>
<dbReference type="PANTHER" id="PTHR38662:SF1">
    <property type="entry name" value="COBALT TRANSPORT PROTEIN CBIN"/>
    <property type="match status" value="1"/>
</dbReference>
<evidence type="ECO:0000256" key="8">
    <source>
        <dbReference type="ARBA" id="ARBA00023136"/>
    </source>
</evidence>
<proteinExistence type="inferred from homology"/>
<dbReference type="UniPathway" id="UPA00148"/>
<evidence type="ECO:0000256" key="6">
    <source>
        <dbReference type="ARBA" id="ARBA00022989"/>
    </source>
</evidence>
<keyword evidence="12" id="KW-1185">Reference proteome</keyword>
<keyword evidence="6 10" id="KW-1133">Transmembrane helix</keyword>
<sequence length="108" mass="11445">MSRSALVNWLLVLAVVVIAAVPLVFIGSDTEFGGADGLAVEQIEADHPGYEPWFTPVFQPEAETASTLFALQAAVGAGFLGYLFGTLNTRRRLARPAAVADAQPDDRA</sequence>
<dbReference type="HAMAP" id="MF_00330">
    <property type="entry name" value="CbiN"/>
    <property type="match status" value="1"/>
</dbReference>
<evidence type="ECO:0000313" key="11">
    <source>
        <dbReference type="EMBL" id="QJY49309.1"/>
    </source>
</evidence>
<evidence type="ECO:0000256" key="2">
    <source>
        <dbReference type="ARBA" id="ARBA00022448"/>
    </source>
</evidence>
<organism evidence="11 12">
    <name type="scientific">Pseudonocardia broussonetiae</name>
    <dbReference type="NCBI Taxonomy" id="2736640"/>
    <lineage>
        <taxon>Bacteria</taxon>
        <taxon>Bacillati</taxon>
        <taxon>Actinomycetota</taxon>
        <taxon>Actinomycetes</taxon>
        <taxon>Pseudonocardiales</taxon>
        <taxon>Pseudonocardiaceae</taxon>
        <taxon>Pseudonocardia</taxon>
    </lineage>
</organism>
<dbReference type="InterPro" id="IPR003705">
    <property type="entry name" value="CbiN"/>
</dbReference>